<dbReference type="OrthoDB" id="2126698at2759"/>
<feature type="transmembrane region" description="Helical" evidence="6">
    <location>
        <begin position="415"/>
        <end position="439"/>
    </location>
</feature>
<dbReference type="CDD" id="cd13132">
    <property type="entry name" value="MATE_eukaryotic"/>
    <property type="match status" value="1"/>
</dbReference>
<evidence type="ECO:0000256" key="3">
    <source>
        <dbReference type="ARBA" id="ARBA00022692"/>
    </source>
</evidence>
<evidence type="ECO:0000313" key="7">
    <source>
        <dbReference type="EMBL" id="KAF3437523.1"/>
    </source>
</evidence>
<proteinExistence type="inferred from homology"/>
<accession>A0A8K0E028</accession>
<organism evidence="7 8">
    <name type="scientific">Rhamnella rubrinervis</name>
    <dbReference type="NCBI Taxonomy" id="2594499"/>
    <lineage>
        <taxon>Eukaryota</taxon>
        <taxon>Viridiplantae</taxon>
        <taxon>Streptophyta</taxon>
        <taxon>Embryophyta</taxon>
        <taxon>Tracheophyta</taxon>
        <taxon>Spermatophyta</taxon>
        <taxon>Magnoliopsida</taxon>
        <taxon>eudicotyledons</taxon>
        <taxon>Gunneridae</taxon>
        <taxon>Pentapetalae</taxon>
        <taxon>rosids</taxon>
        <taxon>fabids</taxon>
        <taxon>Rosales</taxon>
        <taxon>Rhamnaceae</taxon>
        <taxon>rhamnoid group</taxon>
        <taxon>Rhamneae</taxon>
        <taxon>Rhamnella</taxon>
    </lineage>
</organism>
<dbReference type="NCBIfam" id="TIGR00797">
    <property type="entry name" value="matE"/>
    <property type="match status" value="1"/>
</dbReference>
<feature type="transmembrane region" description="Helical" evidence="6">
    <location>
        <begin position="262"/>
        <end position="281"/>
    </location>
</feature>
<keyword evidence="8" id="KW-1185">Reference proteome</keyword>
<dbReference type="GO" id="GO:0042910">
    <property type="term" value="F:xenobiotic transmembrane transporter activity"/>
    <property type="evidence" value="ECO:0007669"/>
    <property type="project" value="InterPro"/>
</dbReference>
<evidence type="ECO:0000256" key="2">
    <source>
        <dbReference type="ARBA" id="ARBA00010199"/>
    </source>
</evidence>
<reference evidence="7" key="1">
    <citation type="submission" date="2020-03" db="EMBL/GenBank/DDBJ databases">
        <title>A high-quality chromosome-level genome assembly of a woody plant with both climbing and erect habits, Rhamnella rubrinervis.</title>
        <authorList>
            <person name="Lu Z."/>
            <person name="Yang Y."/>
            <person name="Zhu X."/>
            <person name="Sun Y."/>
        </authorList>
    </citation>
    <scope>NUCLEOTIDE SEQUENCE</scope>
    <source>
        <strain evidence="7">BYM</strain>
        <tissue evidence="7">Leaf</tissue>
    </source>
</reference>
<gene>
    <name evidence="7" type="ORF">FNV43_RR20277</name>
</gene>
<feature type="transmembrane region" description="Helical" evidence="6">
    <location>
        <begin position="125"/>
        <end position="142"/>
    </location>
</feature>
<dbReference type="InterPro" id="IPR002528">
    <property type="entry name" value="MATE_fam"/>
</dbReference>
<evidence type="ECO:0000256" key="1">
    <source>
        <dbReference type="ARBA" id="ARBA00004141"/>
    </source>
</evidence>
<keyword evidence="4 6" id="KW-1133">Transmembrane helix</keyword>
<dbReference type="AlphaFoldDB" id="A0A8K0E028"/>
<comment type="subcellular location">
    <subcellularLocation>
        <location evidence="1">Membrane</location>
        <topology evidence="1">Multi-pass membrane protein</topology>
    </subcellularLocation>
</comment>
<name>A0A8K0E028_9ROSA</name>
<dbReference type="Proteomes" id="UP000796880">
    <property type="component" value="Unassembled WGS sequence"/>
</dbReference>
<dbReference type="GO" id="GO:1990961">
    <property type="term" value="P:xenobiotic detoxification by transmembrane export across the plasma membrane"/>
    <property type="evidence" value="ECO:0007669"/>
    <property type="project" value="InterPro"/>
</dbReference>
<dbReference type="Pfam" id="PF01554">
    <property type="entry name" value="MatE"/>
    <property type="match status" value="2"/>
</dbReference>
<protein>
    <recommendedName>
        <fullName evidence="6">Protein DETOXIFICATION</fullName>
    </recommendedName>
    <alternativeName>
        <fullName evidence="6">Multidrug and toxic compound extrusion protein</fullName>
    </alternativeName>
</protein>
<feature type="transmembrane region" description="Helical" evidence="6">
    <location>
        <begin position="342"/>
        <end position="362"/>
    </location>
</feature>
<evidence type="ECO:0000313" key="8">
    <source>
        <dbReference type="Proteomes" id="UP000796880"/>
    </source>
</evidence>
<dbReference type="InterPro" id="IPR045069">
    <property type="entry name" value="MATE_euk"/>
</dbReference>
<keyword evidence="3 6" id="KW-0812">Transmembrane</keyword>
<evidence type="ECO:0000256" key="5">
    <source>
        <dbReference type="ARBA" id="ARBA00023136"/>
    </source>
</evidence>
<keyword evidence="5 6" id="KW-0472">Membrane</keyword>
<dbReference type="GO" id="GO:0016020">
    <property type="term" value="C:membrane"/>
    <property type="evidence" value="ECO:0007669"/>
    <property type="project" value="UniProtKB-SubCell"/>
</dbReference>
<dbReference type="PANTHER" id="PTHR11206">
    <property type="entry name" value="MULTIDRUG RESISTANCE PROTEIN"/>
    <property type="match status" value="1"/>
</dbReference>
<feature type="transmembrane region" description="Helical" evidence="6">
    <location>
        <begin position="45"/>
        <end position="70"/>
    </location>
</feature>
<feature type="transmembrane region" description="Helical" evidence="6">
    <location>
        <begin position="222"/>
        <end position="241"/>
    </location>
</feature>
<sequence length="493" mass="53763">MDPKNAIPSLEAPLISSNENGVELGGRLTNKHFHKHEVFELKEQMFLAGPLVVVSFLQYSLQMISVMFIGHLGELTLSSSSMATSFAGVTGFSIMLGMGGAVETFCGQAYGAKQYHMLGVHMQRAMLVLTLLGLPMALLWSFTEQIFTILKQNPQISTQAGIYARWLIPSIFPYGLLQCQVRFLQTQKNVFPLVLSTGIASVIHVAMCWTLVFRFGYGNKGAALSVAIAYWTNVLILAIYIKFSPSCRKTWTGFSKEGMRNLLSFLKLAVPSALMVCLEFWSYEFLVLVSGLLPNPKLETSMMSISLNACSVVYRIPYGFGSAASTRVANNLGAGKPHAARLAARAVIFLAVAEGLVVNLTAVAVRDKWGYMYSNEKEVVGYLASVMPVLATSNFMDCIQGVLSGVARGCGWQKLGAYVNLGAYYLVGLPCAVTLTFVFHFGGKGLWMGIIGGSSLQAFVLLAITLRTNWDEEARKARERIYASIVPPAVSLV</sequence>
<feature type="transmembrane region" description="Helical" evidence="6">
    <location>
        <begin position="445"/>
        <end position="466"/>
    </location>
</feature>
<comment type="caution">
    <text evidence="7">The sequence shown here is derived from an EMBL/GenBank/DDBJ whole genome shotgun (WGS) entry which is preliminary data.</text>
</comment>
<comment type="similarity">
    <text evidence="2 6">Belongs to the multi antimicrobial extrusion (MATE) (TC 2.A.66.1) family.</text>
</comment>
<feature type="transmembrane region" description="Helical" evidence="6">
    <location>
        <begin position="193"/>
        <end position="216"/>
    </location>
</feature>
<evidence type="ECO:0000256" key="6">
    <source>
        <dbReference type="RuleBase" id="RU004914"/>
    </source>
</evidence>
<dbReference type="EMBL" id="VOIH02000009">
    <property type="protein sequence ID" value="KAF3437523.1"/>
    <property type="molecule type" value="Genomic_DNA"/>
</dbReference>
<feature type="transmembrane region" description="Helical" evidence="6">
    <location>
        <begin position="162"/>
        <end position="181"/>
    </location>
</feature>
<evidence type="ECO:0000256" key="4">
    <source>
        <dbReference type="ARBA" id="ARBA00022989"/>
    </source>
</evidence>
<dbReference type="GO" id="GO:0015297">
    <property type="term" value="F:antiporter activity"/>
    <property type="evidence" value="ECO:0007669"/>
    <property type="project" value="InterPro"/>
</dbReference>
<feature type="transmembrane region" description="Helical" evidence="6">
    <location>
        <begin position="82"/>
        <end position="105"/>
    </location>
</feature>